<dbReference type="Proteomes" id="UP001165090">
    <property type="component" value="Unassembled WGS sequence"/>
</dbReference>
<dbReference type="EMBL" id="BSDZ01000005">
    <property type="protein sequence ID" value="GLI60115.1"/>
    <property type="molecule type" value="Genomic_DNA"/>
</dbReference>
<organism evidence="1 2">
    <name type="scientific">Volvox africanus</name>
    <dbReference type="NCBI Taxonomy" id="51714"/>
    <lineage>
        <taxon>Eukaryota</taxon>
        <taxon>Viridiplantae</taxon>
        <taxon>Chlorophyta</taxon>
        <taxon>core chlorophytes</taxon>
        <taxon>Chlorophyceae</taxon>
        <taxon>CS clade</taxon>
        <taxon>Chlamydomonadales</taxon>
        <taxon>Volvocaceae</taxon>
        <taxon>Volvox</taxon>
    </lineage>
</organism>
<gene>
    <name evidence="1" type="ORF">VaNZ11_002133</name>
</gene>
<proteinExistence type="predicted"/>
<protein>
    <submittedName>
        <fullName evidence="1">Uncharacterized protein</fullName>
    </submittedName>
</protein>
<name>A0ABQ5RRC3_9CHLO</name>
<evidence type="ECO:0000313" key="2">
    <source>
        <dbReference type="Proteomes" id="UP001165090"/>
    </source>
</evidence>
<accession>A0ABQ5RRC3</accession>
<sequence>MAPPRRVQNNLAADPKVIHIRKTTINEAQWLADEVKHIRIVKEQPFPTTPLRPSVPMDPVIIRPVTINNDNPRTSEVATQEQSSAASLAVIAREPSGPLQFSSLVDKWPAT</sequence>
<comment type="caution">
    <text evidence="1">The sequence shown here is derived from an EMBL/GenBank/DDBJ whole genome shotgun (WGS) entry which is preliminary data.</text>
</comment>
<keyword evidence="2" id="KW-1185">Reference proteome</keyword>
<reference evidence="1 2" key="1">
    <citation type="journal article" date="2023" name="IScience">
        <title>Expanded male sex-determining region conserved during the evolution of homothallism in the green alga Volvox.</title>
        <authorList>
            <person name="Yamamoto K."/>
            <person name="Matsuzaki R."/>
            <person name="Mahakham W."/>
            <person name="Heman W."/>
            <person name="Sekimoto H."/>
            <person name="Kawachi M."/>
            <person name="Minakuchi Y."/>
            <person name="Toyoda A."/>
            <person name="Nozaki H."/>
        </authorList>
    </citation>
    <scope>NUCLEOTIDE SEQUENCE [LARGE SCALE GENOMIC DNA]</scope>
    <source>
        <strain evidence="1 2">NIES-4468</strain>
    </source>
</reference>
<evidence type="ECO:0000313" key="1">
    <source>
        <dbReference type="EMBL" id="GLI60115.1"/>
    </source>
</evidence>